<dbReference type="GO" id="GO:0085020">
    <property type="term" value="P:protein K6-linked ubiquitination"/>
    <property type="evidence" value="ECO:0007669"/>
    <property type="project" value="TreeGrafter"/>
</dbReference>
<keyword evidence="2 3" id="KW-0040">ANK repeat</keyword>
<feature type="repeat" description="ANK" evidence="3">
    <location>
        <begin position="916"/>
        <end position="948"/>
    </location>
</feature>
<feature type="region of interest" description="Disordered" evidence="4">
    <location>
        <begin position="118"/>
        <end position="145"/>
    </location>
</feature>
<evidence type="ECO:0000313" key="5">
    <source>
        <dbReference type="EMBL" id="KAJ6035559.1"/>
    </source>
</evidence>
<feature type="repeat" description="ANK" evidence="3">
    <location>
        <begin position="812"/>
        <end position="834"/>
    </location>
</feature>
<dbReference type="EMBL" id="JAQJZL010000010">
    <property type="protein sequence ID" value="KAJ6035559.1"/>
    <property type="molecule type" value="Genomic_DNA"/>
</dbReference>
<evidence type="ECO:0000313" key="6">
    <source>
        <dbReference type="Proteomes" id="UP001219568"/>
    </source>
</evidence>
<dbReference type="Proteomes" id="UP001219568">
    <property type="component" value="Unassembled WGS sequence"/>
</dbReference>
<dbReference type="PRINTS" id="PR01415">
    <property type="entry name" value="ANKYRIN"/>
</dbReference>
<dbReference type="InterPro" id="IPR036770">
    <property type="entry name" value="Ankyrin_rpt-contain_sf"/>
</dbReference>
<reference evidence="5" key="1">
    <citation type="journal article" date="2023" name="IMA Fungus">
        <title>Comparative genomic study of the Penicillium genus elucidates a diverse pangenome and 15 lateral gene transfer events.</title>
        <authorList>
            <person name="Petersen C."/>
            <person name="Sorensen T."/>
            <person name="Nielsen M.R."/>
            <person name="Sondergaard T.E."/>
            <person name="Sorensen J.L."/>
            <person name="Fitzpatrick D.A."/>
            <person name="Frisvad J.C."/>
            <person name="Nielsen K.L."/>
        </authorList>
    </citation>
    <scope>NUCLEOTIDE SEQUENCE</scope>
    <source>
        <strain evidence="5">IBT 15450</strain>
    </source>
</reference>
<keyword evidence="1" id="KW-0677">Repeat</keyword>
<keyword evidence="6" id="KW-1185">Reference proteome</keyword>
<name>A0AAD6N6V5_PENCN</name>
<sequence>MESLERGGDESMEDVFLQDDLSPTIAEHATQCQSLFHKYMVMPEIVPDPTIMDDQLARFSLWVSNMDVYGPPNVSLDYRLRFSPTAADIIHQLLNIIYDTLLSLEPIDDRPPLISSRKRQRISVHGNSGVTRRADDDTSDSESDIDQAQENILKITETIGGTLTRLFRLSNAVRQSAKANRARKIERYRDDEEANKAIDELRLYTKCYIEFRFPEAPEALRSALVEANALRLRRLYYQRSHRRRIDLSIQSPETTPAVVQLPNMTGSAPAVRFARSALPKPARTDKMPAPSPAPATNATTARQTAVAAFYAKSTTEVPRARSVLVNNKLSFPPIPSTQQCPYCGVIVEFKNTARSLLWQNHVIRDLEPFVCAFSHCLEGAHHGHGTGPLTFETSKAWSSHMQTAHGHTWECRAPSHDPIVFDQEIQYQEHSTKEHGVPEAHAGTLSNAARRPVLNRVVECPFGDDFETSGKVESSAVFSSEALQSHVAGHMKEIALLTLQKLPSDDDENAENVDSDQPLEDDGPTGAFGITRASMHSVLDDEDLDFRDDDAEATDGNVGHREEDISARVTVLGLEDKDDLGMTKLHHAVQASDLGLVESLIQSGASVNSRDENGQTPLHYAAERGFIECMEALVKHGADLHIIDNSGFSPFLWAVVAGQEGVTTGLLLMDADANSFSADGKSALAWAASLGWPPTAKMLVEHRASISDTRNTQQTLPLEEAAASGNLPTVRLLLECGEDPNHRDRDGWSAIHWAAEEGHLEIVRLLLNAGANPNAVSSYGTSPLHCAANGGHVSIVSLLLLQRADPLKSTCHGWTALHHAAFMGHYHVVQCLLEDDRIRSTASQQDNHGWSVLHLAIHSRDIAIVRILLDKSVIAEPQTLFDESGLTAEEWLDRGPISHSQKATGNLAFSKSRCCRAVTSLRQAVTIGNVPMIKLLLKLGHDINGMNSGRRTALYYAAKKGMLSIMDLLLDLGADPNILPAGWKNWEEFISPGDALLRLKRAGYWKRDTDPEVERQIRQALRVQSQPSVPDQPAWFVSDESTLPMPSQFVSHGPDRLSSSVPASSTPPSPDHAASSRPTHSPPPTQQTNDNKRKARSGPKNWWKRLIG</sequence>
<dbReference type="Pfam" id="PF12796">
    <property type="entry name" value="Ank_2"/>
    <property type="match status" value="3"/>
</dbReference>
<dbReference type="SUPFAM" id="SSF48403">
    <property type="entry name" value="Ankyrin repeat"/>
    <property type="match status" value="2"/>
</dbReference>
<feature type="repeat" description="ANK" evidence="3">
    <location>
        <begin position="779"/>
        <end position="805"/>
    </location>
</feature>
<feature type="region of interest" description="Disordered" evidence="4">
    <location>
        <begin position="1046"/>
        <end position="1108"/>
    </location>
</feature>
<evidence type="ECO:0000256" key="2">
    <source>
        <dbReference type="ARBA" id="ARBA00023043"/>
    </source>
</evidence>
<evidence type="ECO:0000256" key="1">
    <source>
        <dbReference type="ARBA" id="ARBA00022737"/>
    </source>
</evidence>
<comment type="caution">
    <text evidence="5">The sequence shown here is derived from an EMBL/GenBank/DDBJ whole genome shotgun (WGS) entry which is preliminary data.</text>
</comment>
<evidence type="ECO:0000256" key="3">
    <source>
        <dbReference type="PROSITE-ProRule" id="PRU00023"/>
    </source>
</evidence>
<feature type="compositionally biased region" description="Acidic residues" evidence="4">
    <location>
        <begin position="505"/>
        <end position="523"/>
    </location>
</feature>
<gene>
    <name evidence="5" type="ORF">N7460_009734</name>
</gene>
<dbReference type="AlphaFoldDB" id="A0AAD6N6V5"/>
<protein>
    <recommendedName>
        <fullName evidence="7">Ankyrin repeat protein</fullName>
    </recommendedName>
</protein>
<proteinExistence type="predicted"/>
<dbReference type="SMART" id="SM00248">
    <property type="entry name" value="ANK"/>
    <property type="match status" value="11"/>
</dbReference>
<reference evidence="5" key="2">
    <citation type="submission" date="2023-01" db="EMBL/GenBank/DDBJ databases">
        <authorList>
            <person name="Petersen C."/>
        </authorList>
    </citation>
    <scope>NUCLEOTIDE SEQUENCE</scope>
    <source>
        <strain evidence="5">IBT 15450</strain>
    </source>
</reference>
<feature type="region of interest" description="Disordered" evidence="4">
    <location>
        <begin position="505"/>
        <end position="529"/>
    </location>
</feature>
<dbReference type="InterPro" id="IPR002110">
    <property type="entry name" value="Ankyrin_rpt"/>
</dbReference>
<feature type="repeat" description="ANK" evidence="3">
    <location>
        <begin position="613"/>
        <end position="645"/>
    </location>
</feature>
<feature type="repeat" description="ANK" evidence="3">
    <location>
        <begin position="746"/>
        <end position="778"/>
    </location>
</feature>
<accession>A0AAD6N6V5</accession>
<dbReference type="Pfam" id="PF00023">
    <property type="entry name" value="Ank"/>
    <property type="match status" value="1"/>
</dbReference>
<dbReference type="PROSITE" id="PS50088">
    <property type="entry name" value="ANK_REPEAT"/>
    <property type="match status" value="8"/>
</dbReference>
<feature type="repeat" description="ANK" evidence="3">
    <location>
        <begin position="949"/>
        <end position="981"/>
    </location>
</feature>
<feature type="repeat" description="ANK" evidence="3">
    <location>
        <begin position="580"/>
        <end position="612"/>
    </location>
</feature>
<dbReference type="PROSITE" id="PS50297">
    <property type="entry name" value="ANK_REP_REGION"/>
    <property type="match status" value="7"/>
</dbReference>
<dbReference type="GO" id="GO:0004842">
    <property type="term" value="F:ubiquitin-protein transferase activity"/>
    <property type="evidence" value="ECO:0007669"/>
    <property type="project" value="TreeGrafter"/>
</dbReference>
<dbReference type="Gene3D" id="1.25.40.20">
    <property type="entry name" value="Ankyrin repeat-containing domain"/>
    <property type="match status" value="4"/>
</dbReference>
<evidence type="ECO:0000256" key="4">
    <source>
        <dbReference type="SAM" id="MobiDB-lite"/>
    </source>
</evidence>
<dbReference type="PANTHER" id="PTHR24171">
    <property type="entry name" value="ANKYRIN REPEAT DOMAIN-CONTAINING PROTEIN 39-RELATED"/>
    <property type="match status" value="1"/>
</dbReference>
<feature type="repeat" description="ANK" evidence="3">
    <location>
        <begin position="713"/>
        <end position="745"/>
    </location>
</feature>
<evidence type="ECO:0008006" key="7">
    <source>
        <dbReference type="Google" id="ProtNLM"/>
    </source>
</evidence>
<organism evidence="5 6">
    <name type="scientific">Penicillium canescens</name>
    <dbReference type="NCBI Taxonomy" id="5083"/>
    <lineage>
        <taxon>Eukaryota</taxon>
        <taxon>Fungi</taxon>
        <taxon>Dikarya</taxon>
        <taxon>Ascomycota</taxon>
        <taxon>Pezizomycotina</taxon>
        <taxon>Eurotiomycetes</taxon>
        <taxon>Eurotiomycetidae</taxon>
        <taxon>Eurotiales</taxon>
        <taxon>Aspergillaceae</taxon>
        <taxon>Penicillium</taxon>
    </lineage>
</organism>